<evidence type="ECO:0000256" key="1">
    <source>
        <dbReference type="SAM" id="Phobius"/>
    </source>
</evidence>
<reference evidence="2 3" key="1">
    <citation type="journal article" date="2018" name="Front. Plant Sci.">
        <title>Red Clover (Trifolium pratense) and Zigzag Clover (T. medium) - A Picture of Genomic Similarities and Differences.</title>
        <authorList>
            <person name="Dluhosova J."/>
            <person name="Istvanek J."/>
            <person name="Nedelnik J."/>
            <person name="Repkova J."/>
        </authorList>
    </citation>
    <scope>NUCLEOTIDE SEQUENCE [LARGE SCALE GENOMIC DNA]</scope>
    <source>
        <strain evidence="3">cv. 10/8</strain>
        <tissue evidence="2">Leaf</tissue>
    </source>
</reference>
<keyword evidence="1" id="KW-1133">Transmembrane helix</keyword>
<feature type="non-terminal residue" evidence="2">
    <location>
        <position position="1"/>
    </location>
</feature>
<dbReference type="EMBL" id="LXQA010145634">
    <property type="protein sequence ID" value="MCI25168.1"/>
    <property type="molecule type" value="Genomic_DNA"/>
</dbReference>
<keyword evidence="1" id="KW-0812">Transmembrane</keyword>
<name>A0A392QLS1_9FABA</name>
<evidence type="ECO:0000313" key="2">
    <source>
        <dbReference type="EMBL" id="MCI25168.1"/>
    </source>
</evidence>
<sequence>FLYSFLSAIAVIATVLAAIIIISYFIFKSCVPEFQAYFASLTLFNFIRSDLPENGILPLSFVIPMKSSKLYTTPMALYVISSFLLGLETMRVISHLTVRAELMKLSNVSKAKLTRN</sequence>
<keyword evidence="3" id="KW-1185">Reference proteome</keyword>
<proteinExistence type="predicted"/>
<dbReference type="Proteomes" id="UP000265520">
    <property type="component" value="Unassembled WGS sequence"/>
</dbReference>
<dbReference type="AlphaFoldDB" id="A0A392QLS1"/>
<protein>
    <submittedName>
        <fullName evidence="2">Uncharacterized protein</fullName>
    </submittedName>
</protein>
<feature type="transmembrane region" description="Helical" evidence="1">
    <location>
        <begin position="6"/>
        <end position="27"/>
    </location>
</feature>
<comment type="caution">
    <text evidence="2">The sequence shown here is derived from an EMBL/GenBank/DDBJ whole genome shotgun (WGS) entry which is preliminary data.</text>
</comment>
<evidence type="ECO:0000313" key="3">
    <source>
        <dbReference type="Proteomes" id="UP000265520"/>
    </source>
</evidence>
<feature type="transmembrane region" description="Helical" evidence="1">
    <location>
        <begin position="71"/>
        <end position="93"/>
    </location>
</feature>
<organism evidence="2 3">
    <name type="scientific">Trifolium medium</name>
    <dbReference type="NCBI Taxonomy" id="97028"/>
    <lineage>
        <taxon>Eukaryota</taxon>
        <taxon>Viridiplantae</taxon>
        <taxon>Streptophyta</taxon>
        <taxon>Embryophyta</taxon>
        <taxon>Tracheophyta</taxon>
        <taxon>Spermatophyta</taxon>
        <taxon>Magnoliopsida</taxon>
        <taxon>eudicotyledons</taxon>
        <taxon>Gunneridae</taxon>
        <taxon>Pentapetalae</taxon>
        <taxon>rosids</taxon>
        <taxon>fabids</taxon>
        <taxon>Fabales</taxon>
        <taxon>Fabaceae</taxon>
        <taxon>Papilionoideae</taxon>
        <taxon>50 kb inversion clade</taxon>
        <taxon>NPAAA clade</taxon>
        <taxon>Hologalegina</taxon>
        <taxon>IRL clade</taxon>
        <taxon>Trifolieae</taxon>
        <taxon>Trifolium</taxon>
    </lineage>
</organism>
<keyword evidence="1" id="KW-0472">Membrane</keyword>
<accession>A0A392QLS1</accession>